<evidence type="ECO:0000256" key="1">
    <source>
        <dbReference type="SAM" id="MobiDB-lite"/>
    </source>
</evidence>
<evidence type="ECO:0000313" key="3">
    <source>
        <dbReference type="Proteomes" id="UP000054018"/>
    </source>
</evidence>
<reference evidence="3" key="2">
    <citation type="submission" date="2015-01" db="EMBL/GenBank/DDBJ databases">
        <title>Evolutionary Origins and Diversification of the Mycorrhizal Mutualists.</title>
        <authorList>
            <consortium name="DOE Joint Genome Institute"/>
            <consortium name="Mycorrhizal Genomics Consortium"/>
            <person name="Kohler A."/>
            <person name="Kuo A."/>
            <person name="Nagy L.G."/>
            <person name="Floudas D."/>
            <person name="Copeland A."/>
            <person name="Barry K.W."/>
            <person name="Cichocki N."/>
            <person name="Veneault-Fourrey C."/>
            <person name="LaButti K."/>
            <person name="Lindquist E.A."/>
            <person name="Lipzen A."/>
            <person name="Lundell T."/>
            <person name="Morin E."/>
            <person name="Murat C."/>
            <person name="Riley R."/>
            <person name="Ohm R."/>
            <person name="Sun H."/>
            <person name="Tunlid A."/>
            <person name="Henrissat B."/>
            <person name="Grigoriev I.V."/>
            <person name="Hibbett D.S."/>
            <person name="Martin F."/>
        </authorList>
    </citation>
    <scope>NUCLEOTIDE SEQUENCE [LARGE SCALE GENOMIC DNA]</scope>
    <source>
        <strain evidence="3">441</strain>
    </source>
</reference>
<dbReference type="AlphaFoldDB" id="A0A0C9YEB6"/>
<sequence length="131" mass="14674">MDASSLSVPPRVPSSSGSSTACKQPQDIGSEVSTKLSETSNSLIHQIQNSAEAKSKTKQMKIQAQIVGKELKAHDKHAQHEHDLKLKMMENEHEWSMVNEKTKQLELKLRLEEARIAWLEAEKSSRAAEKN</sequence>
<accession>A0A0C9YEB6</accession>
<proteinExistence type="predicted"/>
<protein>
    <submittedName>
        <fullName evidence="2">Uncharacterized protein</fullName>
    </submittedName>
</protein>
<feature type="compositionally biased region" description="Low complexity" evidence="1">
    <location>
        <begin position="1"/>
        <end position="19"/>
    </location>
</feature>
<organism evidence="2 3">
    <name type="scientific">Pisolithus microcarpus 441</name>
    <dbReference type="NCBI Taxonomy" id="765257"/>
    <lineage>
        <taxon>Eukaryota</taxon>
        <taxon>Fungi</taxon>
        <taxon>Dikarya</taxon>
        <taxon>Basidiomycota</taxon>
        <taxon>Agaricomycotina</taxon>
        <taxon>Agaricomycetes</taxon>
        <taxon>Agaricomycetidae</taxon>
        <taxon>Boletales</taxon>
        <taxon>Sclerodermatineae</taxon>
        <taxon>Pisolithaceae</taxon>
        <taxon>Pisolithus</taxon>
    </lineage>
</organism>
<reference evidence="2 3" key="1">
    <citation type="submission" date="2014-04" db="EMBL/GenBank/DDBJ databases">
        <authorList>
            <consortium name="DOE Joint Genome Institute"/>
            <person name="Kuo A."/>
            <person name="Kohler A."/>
            <person name="Costa M.D."/>
            <person name="Nagy L.G."/>
            <person name="Floudas D."/>
            <person name="Copeland A."/>
            <person name="Barry K.W."/>
            <person name="Cichocki N."/>
            <person name="Veneault-Fourrey C."/>
            <person name="LaButti K."/>
            <person name="Lindquist E.A."/>
            <person name="Lipzen A."/>
            <person name="Lundell T."/>
            <person name="Morin E."/>
            <person name="Murat C."/>
            <person name="Sun H."/>
            <person name="Tunlid A."/>
            <person name="Henrissat B."/>
            <person name="Grigoriev I.V."/>
            <person name="Hibbett D.S."/>
            <person name="Martin F."/>
            <person name="Nordberg H.P."/>
            <person name="Cantor M.N."/>
            <person name="Hua S.X."/>
        </authorList>
    </citation>
    <scope>NUCLEOTIDE SEQUENCE [LARGE SCALE GENOMIC DNA]</scope>
    <source>
        <strain evidence="2 3">441</strain>
    </source>
</reference>
<dbReference type="EMBL" id="KN833729">
    <property type="protein sequence ID" value="KIK23175.1"/>
    <property type="molecule type" value="Genomic_DNA"/>
</dbReference>
<dbReference type="HOGENOM" id="CLU_113824_1_0_1"/>
<dbReference type="Proteomes" id="UP000054018">
    <property type="component" value="Unassembled WGS sequence"/>
</dbReference>
<evidence type="ECO:0000313" key="2">
    <source>
        <dbReference type="EMBL" id="KIK23175.1"/>
    </source>
</evidence>
<name>A0A0C9YEB6_9AGAM</name>
<gene>
    <name evidence="2" type="ORF">PISMIDRAFT_11083</name>
</gene>
<feature type="region of interest" description="Disordered" evidence="1">
    <location>
        <begin position="1"/>
        <end position="37"/>
    </location>
</feature>
<dbReference type="OrthoDB" id="2687053at2759"/>
<keyword evidence="3" id="KW-1185">Reference proteome</keyword>